<proteinExistence type="inferred from homology"/>
<dbReference type="EMBL" id="AP012342">
    <property type="protein sequence ID" value="BAM07616.1"/>
    <property type="molecule type" value="Genomic_DNA"/>
</dbReference>
<dbReference type="eggNOG" id="COG0416">
    <property type="taxonomic scope" value="Bacteria"/>
</dbReference>
<dbReference type="EC" id="2.3.1.274" evidence="8 10"/>
<dbReference type="HAMAP" id="MF_00019">
    <property type="entry name" value="PlsX"/>
    <property type="match status" value="1"/>
</dbReference>
<evidence type="ECO:0000256" key="4">
    <source>
        <dbReference type="ARBA" id="ARBA00022679"/>
    </source>
</evidence>
<comment type="subcellular location">
    <subcellularLocation>
        <location evidence="10">Cytoplasm</location>
    </subcellularLocation>
    <text evidence="10">Associated with the membrane possibly through PlsY.</text>
</comment>
<evidence type="ECO:0000313" key="12">
    <source>
        <dbReference type="Proteomes" id="UP000007382"/>
    </source>
</evidence>
<evidence type="ECO:0000256" key="7">
    <source>
        <dbReference type="ARBA" id="ARBA00023264"/>
    </source>
</evidence>
<dbReference type="HOGENOM" id="CLU_039379_1_1_0"/>
<comment type="catalytic activity">
    <reaction evidence="1 10">
        <text>a fatty acyl-[ACP] + phosphate = an acyl phosphate + holo-[ACP]</text>
        <dbReference type="Rhea" id="RHEA:42292"/>
        <dbReference type="Rhea" id="RHEA-COMP:9685"/>
        <dbReference type="Rhea" id="RHEA-COMP:14125"/>
        <dbReference type="ChEBI" id="CHEBI:43474"/>
        <dbReference type="ChEBI" id="CHEBI:59918"/>
        <dbReference type="ChEBI" id="CHEBI:64479"/>
        <dbReference type="ChEBI" id="CHEBI:138651"/>
        <dbReference type="EC" id="2.3.1.274"/>
    </reaction>
</comment>
<dbReference type="NCBIfam" id="TIGR00182">
    <property type="entry name" value="plsX"/>
    <property type="match status" value="1"/>
</dbReference>
<sequence length="329" mass="34792">MMKIAIDAMGGDLGPPPLVSGAAMAYRSLGVLPVLVGNRPDLEKTIATLGLKDIPFTIADASDTILMSDGATDVRRRKESSIWVATSLLKDGAVEAVISAGHSGASMATALFVLGRIKGIDRPAIATILPHRKGAFVLLDAGANVDCKPHHLLQFARMGHEYARMALNIDKPRVALLSNGEEDGKGNELVRETAELMRTTGFPFAGNIEGRELFEGGADVVVTDGFVGNVVLKTAEGLADSLMTMVREAVLSSPLARVGGLLIRPALSRMKKRIDYAEYGGAPLLGVNGPFFICHGKSSDLAIFNAFRVAKSVASGDLVSRLSKIQESL</sequence>
<evidence type="ECO:0000256" key="3">
    <source>
        <dbReference type="ARBA" id="ARBA00022516"/>
    </source>
</evidence>
<keyword evidence="5 10" id="KW-0443">Lipid metabolism</keyword>
<evidence type="ECO:0000313" key="11">
    <source>
        <dbReference type="EMBL" id="BAM07616.1"/>
    </source>
</evidence>
<dbReference type="InterPro" id="IPR012281">
    <property type="entry name" value="Phospholipid_synth_PlsX-like"/>
</dbReference>
<keyword evidence="2 10" id="KW-0963">Cytoplasm</keyword>
<keyword evidence="3 10" id="KW-0444">Lipid biosynthesis</keyword>
<name>I0IQR7_LEPFC</name>
<dbReference type="KEGG" id="lfc:LFE_1939"/>
<accession>I0IQR7</accession>
<dbReference type="PATRIC" id="fig|1162668.3.peg.2302"/>
<keyword evidence="7 10" id="KW-1208">Phospholipid metabolism</keyword>
<reference evidence="11 12" key="1">
    <citation type="journal article" date="2012" name="J. Bacteriol.">
        <title>Complete Genome Sequence of Leptospirillum ferrooxidans Strain C2-3, Isolated from a Fresh Volcanic Ash Deposit on the Island of Miyake, Japan.</title>
        <authorList>
            <person name="Fujimura R."/>
            <person name="Sato Y."/>
            <person name="Nishizawa T."/>
            <person name="Oshima K."/>
            <person name="Kim S.-W."/>
            <person name="Hattori M."/>
            <person name="Kamijo T."/>
            <person name="Ohta H."/>
        </authorList>
    </citation>
    <scope>NUCLEOTIDE SEQUENCE [LARGE SCALE GENOMIC DNA]</scope>
    <source>
        <strain evidence="11 12">C2-3</strain>
    </source>
</reference>
<dbReference type="PIRSF" id="PIRSF002465">
    <property type="entry name" value="Phsphlp_syn_PlsX"/>
    <property type="match status" value="1"/>
</dbReference>
<comment type="pathway">
    <text evidence="10">Lipid metabolism; phospholipid metabolism.</text>
</comment>
<dbReference type="STRING" id="1162668.LFE_1939"/>
<dbReference type="PANTHER" id="PTHR30100:SF1">
    <property type="entry name" value="PHOSPHATE ACYLTRANSFERASE"/>
    <property type="match status" value="1"/>
</dbReference>
<evidence type="ECO:0000256" key="1">
    <source>
        <dbReference type="ARBA" id="ARBA00001232"/>
    </source>
</evidence>
<keyword evidence="6 10" id="KW-0594">Phospholipid biosynthesis</keyword>
<dbReference type="GO" id="GO:0043811">
    <property type="term" value="F:phosphate:acyl-[acyl carrier protein] acyltransferase activity"/>
    <property type="evidence" value="ECO:0007669"/>
    <property type="project" value="UniProtKB-UniRule"/>
</dbReference>
<dbReference type="Gene3D" id="3.40.718.10">
    <property type="entry name" value="Isopropylmalate Dehydrogenase"/>
    <property type="match status" value="1"/>
</dbReference>
<dbReference type="Proteomes" id="UP000007382">
    <property type="component" value="Chromosome"/>
</dbReference>
<dbReference type="Pfam" id="PF02504">
    <property type="entry name" value="FA_synthesis"/>
    <property type="match status" value="1"/>
</dbReference>
<evidence type="ECO:0000256" key="6">
    <source>
        <dbReference type="ARBA" id="ARBA00023209"/>
    </source>
</evidence>
<dbReference type="PANTHER" id="PTHR30100">
    <property type="entry name" value="FATTY ACID/PHOSPHOLIPID SYNTHESIS PROTEIN PLSX"/>
    <property type="match status" value="1"/>
</dbReference>
<evidence type="ECO:0000256" key="9">
    <source>
        <dbReference type="ARBA" id="ARBA00046608"/>
    </source>
</evidence>
<comment type="function">
    <text evidence="10">Catalyzes the reversible formation of acyl-phosphate (acyl-PO(4)) from acyl-[acyl-carrier-protein] (acyl-ACP). This enzyme utilizes acyl-ACP as fatty acyl donor, but not acyl-CoA.</text>
</comment>
<dbReference type="GO" id="GO:0008654">
    <property type="term" value="P:phospholipid biosynthetic process"/>
    <property type="evidence" value="ECO:0007669"/>
    <property type="project" value="UniProtKB-KW"/>
</dbReference>
<organism evidence="11 12">
    <name type="scientific">Leptospirillum ferrooxidans (strain C2-3)</name>
    <dbReference type="NCBI Taxonomy" id="1162668"/>
    <lineage>
        <taxon>Bacteria</taxon>
        <taxon>Pseudomonadati</taxon>
        <taxon>Nitrospirota</taxon>
        <taxon>Nitrospiria</taxon>
        <taxon>Nitrospirales</taxon>
        <taxon>Nitrospiraceae</taxon>
        <taxon>Leptospirillum</taxon>
    </lineage>
</organism>
<gene>
    <name evidence="10 11" type="primary">plsX</name>
    <name evidence="11" type="ordered locus">LFE_1939</name>
</gene>
<keyword evidence="4 10" id="KW-0808">Transferase</keyword>
<dbReference type="GO" id="GO:0006633">
    <property type="term" value="P:fatty acid biosynthetic process"/>
    <property type="evidence" value="ECO:0007669"/>
    <property type="project" value="UniProtKB-UniRule"/>
</dbReference>
<dbReference type="SUPFAM" id="SSF53659">
    <property type="entry name" value="Isocitrate/Isopropylmalate dehydrogenase-like"/>
    <property type="match status" value="1"/>
</dbReference>
<evidence type="ECO:0000256" key="10">
    <source>
        <dbReference type="HAMAP-Rule" id="MF_00019"/>
    </source>
</evidence>
<dbReference type="InterPro" id="IPR003664">
    <property type="entry name" value="FA_synthesis"/>
</dbReference>
<evidence type="ECO:0000256" key="5">
    <source>
        <dbReference type="ARBA" id="ARBA00023098"/>
    </source>
</evidence>
<evidence type="ECO:0000256" key="2">
    <source>
        <dbReference type="ARBA" id="ARBA00022490"/>
    </source>
</evidence>
<dbReference type="GO" id="GO:0005737">
    <property type="term" value="C:cytoplasm"/>
    <property type="evidence" value="ECO:0007669"/>
    <property type="project" value="UniProtKB-SubCell"/>
</dbReference>
<reference evidence="12" key="2">
    <citation type="submission" date="2012-03" db="EMBL/GenBank/DDBJ databases">
        <title>The complete genome sequence of the pioneer microbe on fresh volcanic deposit, Leptospirillum ferrooxidans strain C2-3.</title>
        <authorList>
            <person name="Fujimura R."/>
            <person name="Sato Y."/>
            <person name="Nishizawa T."/>
            <person name="Nanba K."/>
            <person name="Oshima K."/>
            <person name="Hattori M."/>
            <person name="Kamijo T."/>
            <person name="Ohta H."/>
        </authorList>
    </citation>
    <scope>NUCLEOTIDE SEQUENCE [LARGE SCALE GENOMIC DNA]</scope>
    <source>
        <strain evidence="12">C2-3</strain>
    </source>
</reference>
<dbReference type="AlphaFoldDB" id="I0IQR7"/>
<protein>
    <recommendedName>
        <fullName evidence="8 10">Phosphate acyltransferase</fullName>
        <ecNumber evidence="8 10">2.3.1.274</ecNumber>
    </recommendedName>
    <alternativeName>
        <fullName evidence="10">Acyl-ACP phosphotransacylase</fullName>
    </alternativeName>
    <alternativeName>
        <fullName evidence="10">Acyl-[acyl-carrier-protein]--phosphate acyltransferase</fullName>
    </alternativeName>
    <alternativeName>
        <fullName evidence="10">Phosphate-acyl-ACP acyltransferase</fullName>
    </alternativeName>
</protein>
<dbReference type="UniPathway" id="UPA00085"/>
<comment type="subunit">
    <text evidence="9 10">Homodimer. Probably interacts with PlsY.</text>
</comment>
<comment type="similarity">
    <text evidence="10">Belongs to the PlsX family.</text>
</comment>
<evidence type="ECO:0000256" key="8">
    <source>
        <dbReference type="ARBA" id="ARBA00024069"/>
    </source>
</evidence>
<keyword evidence="12" id="KW-1185">Reference proteome</keyword>